<reference evidence="1 2" key="1">
    <citation type="submission" date="2016-12" db="EMBL/GenBank/DDBJ databases">
        <authorList>
            <person name="Song W.-J."/>
            <person name="Kurnit D.M."/>
        </authorList>
    </citation>
    <scope>NUCLEOTIDE SEQUENCE [LARGE SCALE GENOMIC DNA]</scope>
    <source>
        <strain evidence="1 2">DSM 30827</strain>
    </source>
</reference>
<evidence type="ECO:0000313" key="2">
    <source>
        <dbReference type="Proteomes" id="UP000217209"/>
    </source>
</evidence>
<evidence type="ECO:0008006" key="3">
    <source>
        <dbReference type="Google" id="ProtNLM"/>
    </source>
</evidence>
<sequence length="205" mass="22688">MFTATSTAATHTDRAHSLHGALHLLSTAHPHLESHPQHAPHAEPAAQLIEPDPLKARYEIDANLPRELRHEARDMDWGLFIATYAPEPTLKVTLTACKQKDWMKSEYSFDVYASPKASASQNFHETIEATGPVRAISQLLDRHRRYVEILAFHQIEIFEATATCLKVGHSERDLRKAWVIGFGGTPEASAAAAMSAGAQRIHGNL</sequence>
<dbReference type="AlphaFoldDB" id="A0A1Q2HZ57"/>
<dbReference type="EMBL" id="CP019688">
    <property type="protein sequence ID" value="AQQ16113.1"/>
    <property type="molecule type" value="Genomic_DNA"/>
</dbReference>
<dbReference type="Proteomes" id="UP000217209">
    <property type="component" value="Chromosome"/>
</dbReference>
<protein>
    <recommendedName>
        <fullName evidence="3">Acetyl-CoA acetyltransferase</fullName>
    </recommendedName>
</protein>
<keyword evidence="2" id="KW-1185">Reference proteome</keyword>
<evidence type="ECO:0000313" key="1">
    <source>
        <dbReference type="EMBL" id="AQQ16113.1"/>
    </source>
</evidence>
<dbReference type="RefSeq" id="WP_232507111.1">
    <property type="nucleotide sequence ID" value="NZ_CP019688.1"/>
</dbReference>
<proteinExistence type="predicted"/>
<accession>A0A1Q2HZ57</accession>
<organism evidence="1 2">
    <name type="scientific">Corynebacterium glaucum</name>
    <dbReference type="NCBI Taxonomy" id="187491"/>
    <lineage>
        <taxon>Bacteria</taxon>
        <taxon>Bacillati</taxon>
        <taxon>Actinomycetota</taxon>
        <taxon>Actinomycetes</taxon>
        <taxon>Mycobacteriales</taxon>
        <taxon>Corynebacteriaceae</taxon>
        <taxon>Corynebacterium</taxon>
    </lineage>
</organism>
<dbReference type="KEGG" id="cgv:CGLAU_10895"/>
<gene>
    <name evidence="1" type="ORF">CGLAU_10895</name>
</gene>
<name>A0A1Q2HZ57_9CORY</name>